<feature type="transmembrane region" description="Helical" evidence="1">
    <location>
        <begin position="884"/>
        <end position="906"/>
    </location>
</feature>
<dbReference type="GO" id="GO:0042910">
    <property type="term" value="F:xenobiotic transmembrane transporter activity"/>
    <property type="evidence" value="ECO:0007669"/>
    <property type="project" value="TreeGrafter"/>
</dbReference>
<dbReference type="PANTHER" id="PTHR32063">
    <property type="match status" value="1"/>
</dbReference>
<dbReference type="InterPro" id="IPR001036">
    <property type="entry name" value="Acrflvin-R"/>
</dbReference>
<dbReference type="SUPFAM" id="SSF82714">
    <property type="entry name" value="Multidrug efflux transporter AcrB TolC docking domain, DN and DC subdomains"/>
    <property type="match status" value="2"/>
</dbReference>
<dbReference type="Pfam" id="PF00873">
    <property type="entry name" value="ACR_tran"/>
    <property type="match status" value="1"/>
</dbReference>
<dbReference type="Gene3D" id="3.30.70.1320">
    <property type="entry name" value="Multidrug efflux transporter AcrB pore domain like"/>
    <property type="match status" value="1"/>
</dbReference>
<name>A0A560HKT0_9PROT</name>
<keyword evidence="3" id="KW-1185">Reference proteome</keyword>
<dbReference type="OrthoDB" id="9798415at2"/>
<evidence type="ECO:0000313" key="3">
    <source>
        <dbReference type="Proteomes" id="UP000315751"/>
    </source>
</evidence>
<keyword evidence="1" id="KW-0812">Transmembrane</keyword>
<feature type="transmembrane region" description="Helical" evidence="1">
    <location>
        <begin position="912"/>
        <end position="933"/>
    </location>
</feature>
<organism evidence="2 3">
    <name type="scientific">Nitrospirillum amazonense</name>
    <dbReference type="NCBI Taxonomy" id="28077"/>
    <lineage>
        <taxon>Bacteria</taxon>
        <taxon>Pseudomonadati</taxon>
        <taxon>Pseudomonadota</taxon>
        <taxon>Alphaproteobacteria</taxon>
        <taxon>Rhodospirillales</taxon>
        <taxon>Azospirillaceae</taxon>
        <taxon>Nitrospirillum</taxon>
    </lineage>
</organism>
<feature type="transmembrane region" description="Helical" evidence="1">
    <location>
        <begin position="389"/>
        <end position="413"/>
    </location>
</feature>
<evidence type="ECO:0000256" key="1">
    <source>
        <dbReference type="SAM" id="Phobius"/>
    </source>
</evidence>
<feature type="transmembrane region" description="Helical" evidence="1">
    <location>
        <begin position="961"/>
        <end position="980"/>
    </location>
</feature>
<feature type="transmembrane region" description="Helical" evidence="1">
    <location>
        <begin position="363"/>
        <end position="383"/>
    </location>
</feature>
<protein>
    <submittedName>
        <fullName evidence="2">Multidrug efflux pump subunit AcrB</fullName>
    </submittedName>
</protein>
<dbReference type="InterPro" id="IPR027463">
    <property type="entry name" value="AcrB_DN_DC_subdom"/>
</dbReference>
<dbReference type="Proteomes" id="UP000315751">
    <property type="component" value="Unassembled WGS sequence"/>
</dbReference>
<feature type="transmembrane region" description="Helical" evidence="1">
    <location>
        <begin position="528"/>
        <end position="546"/>
    </location>
</feature>
<keyword evidence="1" id="KW-0472">Membrane</keyword>
<dbReference type="RefSeq" id="WP_145729252.1">
    <property type="nucleotide sequence ID" value="NZ_VITR01000001.1"/>
</dbReference>
<feature type="transmembrane region" description="Helical" evidence="1">
    <location>
        <begin position="337"/>
        <end position="356"/>
    </location>
</feature>
<gene>
    <name evidence="2" type="ORF">FBZ90_101289</name>
</gene>
<dbReference type="EMBL" id="VITR01000001">
    <property type="protein sequence ID" value="TWB45954.1"/>
    <property type="molecule type" value="Genomic_DNA"/>
</dbReference>
<dbReference type="AlphaFoldDB" id="A0A560HKT0"/>
<sequence>MSGFNLSALAVRERAITLFLLVAITLSGVYAFLKLGRAEDPPFTIKVLTVSAVWPGATAQEMQDLVAEPLEKRLQELRWYDRVETFTRPGMVLMTLSLQDKTPPSAVAEQFYQARKKLGDQARTLPSGALGPFVNDEYADTDFAVYAVKAPGMPARQLTREAEALRQRLLHVPGVKKVDILGERPERIFVDFTYARLATLGISARDIFDALARQNTVTPAGSIDTDGPQVFIRLDGAYDDLEKIRDTPIVAGGRTFRLADVAEVKRGYEAPPTYLIRHDGEPALALGVVMQDGWNGLELGKALDAEEARIAAELPVGLTLSKVSDQAVNIHEAVGEFMLKFFVALAVVMFVSLASLGWRVGIVVAAAVPLTLAAVFVIMQLTGRAFDRITLGALIISLGLLVDDAIIAIEIMVVKLEEGYDRIKAAAYAWSHTAAPMLSGTLVTIIGFTPVGFAQSTAGEYAGNIFWIVGFALITSWVVAVVFTPYLGVKLLPNIRPIPGGHAAIYATPRYQQLRRLITWAVDHRGRVALAVVGAFLLAGAGMGFVKQQFFPTSDRPEIMAEVQMPEGTSIEATAAAMKKVEDWVRRQPEAKIVSTYVGQGAPRFFLSYNPELPDPSFAKMIVLTPDDKARDRLKDKLRQAIADGLAPEARVRVTQLVFGPPSRFPVMFRVSGPDLGVLRGIADQVQAVMRANPDTRLVNQDWGERTPTLHFVLDQDRLRLIGLNPSDAAQQLQFLLTGAPVTEVREDIRVVQVTARSAGPDRLDPARLGDMTLTSADGRLVPLSQIGHVEVRAEEPILRRRDRVSTITVQADIDDALQPPQVSMAVEKALTPIIAALPAGYRIEMGGNIEEAGKANAALAPIFPVMAALILLVLVLQTRSLSAMAMVFLTGPLGLVGAVPMLLIFHQPFGFNAILGLIGLSGILMRNTLILIGQIHTNQQEGLSPYHAVIEATVQRARPVILTALAAVLAFIPLTQSVFWGSMAYVLIGGTAVGTVLILVFLPALYALWFRVKADGAAAPQEVPHYPRAVPAE</sequence>
<keyword evidence="1" id="KW-1133">Transmembrane helix</keyword>
<dbReference type="Gene3D" id="3.30.2090.10">
    <property type="entry name" value="Multidrug efflux transporter AcrB TolC docking domain, DN and DC subdomains"/>
    <property type="match status" value="2"/>
</dbReference>
<dbReference type="Gene3D" id="1.20.1640.10">
    <property type="entry name" value="Multidrug efflux transporter AcrB transmembrane domain"/>
    <property type="match status" value="2"/>
</dbReference>
<proteinExistence type="predicted"/>
<feature type="transmembrane region" description="Helical" evidence="1">
    <location>
        <begin position="434"/>
        <end position="453"/>
    </location>
</feature>
<feature type="transmembrane region" description="Helical" evidence="1">
    <location>
        <begin position="465"/>
        <end position="489"/>
    </location>
</feature>
<dbReference type="SUPFAM" id="SSF82693">
    <property type="entry name" value="Multidrug efflux transporter AcrB pore domain, PN1, PN2, PC1 and PC2 subdomains"/>
    <property type="match status" value="3"/>
</dbReference>
<reference evidence="2 3" key="1">
    <citation type="submission" date="2019-06" db="EMBL/GenBank/DDBJ databases">
        <title>Genomic Encyclopedia of Type Strains, Phase IV (KMG-V): Genome sequencing to study the core and pangenomes of soil and plant-associated prokaryotes.</title>
        <authorList>
            <person name="Whitman W."/>
        </authorList>
    </citation>
    <scope>NUCLEOTIDE SEQUENCE [LARGE SCALE GENOMIC DNA]</scope>
    <source>
        <strain evidence="2 3">BR 11622</strain>
    </source>
</reference>
<comment type="caution">
    <text evidence="2">The sequence shown here is derived from an EMBL/GenBank/DDBJ whole genome shotgun (WGS) entry which is preliminary data.</text>
</comment>
<dbReference type="SUPFAM" id="SSF82866">
    <property type="entry name" value="Multidrug efflux transporter AcrB transmembrane domain"/>
    <property type="match status" value="2"/>
</dbReference>
<dbReference type="Gene3D" id="3.30.70.1430">
    <property type="entry name" value="Multidrug efflux transporter AcrB pore domain"/>
    <property type="match status" value="2"/>
</dbReference>
<dbReference type="GO" id="GO:0005886">
    <property type="term" value="C:plasma membrane"/>
    <property type="evidence" value="ECO:0007669"/>
    <property type="project" value="TreeGrafter"/>
</dbReference>
<feature type="transmembrane region" description="Helical" evidence="1">
    <location>
        <begin position="986"/>
        <end position="1010"/>
    </location>
</feature>
<feature type="transmembrane region" description="Helical" evidence="1">
    <location>
        <begin position="859"/>
        <end position="877"/>
    </location>
</feature>
<dbReference type="PANTHER" id="PTHR32063:SF18">
    <property type="entry name" value="CATION EFFLUX SYSTEM PROTEIN"/>
    <property type="match status" value="1"/>
</dbReference>
<evidence type="ECO:0000313" key="2">
    <source>
        <dbReference type="EMBL" id="TWB45954.1"/>
    </source>
</evidence>
<dbReference type="Gene3D" id="3.30.70.1440">
    <property type="entry name" value="Multidrug efflux transporter AcrB pore domain"/>
    <property type="match status" value="1"/>
</dbReference>
<dbReference type="PRINTS" id="PR00702">
    <property type="entry name" value="ACRIFLAVINRP"/>
</dbReference>
<accession>A0A560HKT0</accession>